<reference evidence="4" key="2">
    <citation type="submission" date="2025-08" db="UniProtKB">
        <authorList>
            <consortium name="Ensembl"/>
        </authorList>
    </citation>
    <scope>IDENTIFICATION</scope>
</reference>
<keyword evidence="3" id="KW-0472">Membrane</keyword>
<dbReference type="InterPro" id="IPR037055">
    <property type="entry name" value="MHC_I-like_Ag-recog_sf"/>
</dbReference>
<protein>
    <submittedName>
        <fullName evidence="4">Uncharacterized protein</fullName>
    </submittedName>
</protein>
<name>A0A087XUQ8_POEFO</name>
<evidence type="ECO:0000313" key="4">
    <source>
        <dbReference type="Ensembl" id="ENSPFOP00000009511.2"/>
    </source>
</evidence>
<organism evidence="4 5">
    <name type="scientific">Poecilia formosa</name>
    <name type="common">Amazon molly</name>
    <name type="synonym">Limia formosa</name>
    <dbReference type="NCBI Taxonomy" id="48698"/>
    <lineage>
        <taxon>Eukaryota</taxon>
        <taxon>Metazoa</taxon>
        <taxon>Chordata</taxon>
        <taxon>Craniata</taxon>
        <taxon>Vertebrata</taxon>
        <taxon>Euteleostomi</taxon>
        <taxon>Actinopterygii</taxon>
        <taxon>Neopterygii</taxon>
        <taxon>Teleostei</taxon>
        <taxon>Neoteleostei</taxon>
        <taxon>Acanthomorphata</taxon>
        <taxon>Ovalentaria</taxon>
        <taxon>Atherinomorphae</taxon>
        <taxon>Cyprinodontiformes</taxon>
        <taxon>Poeciliidae</taxon>
        <taxon>Poeciliinae</taxon>
        <taxon>Poecilia</taxon>
    </lineage>
</organism>
<accession>A0A087XUQ8</accession>
<dbReference type="OMA" id="NNTWTAH"/>
<dbReference type="GeneTree" id="ENSGT00610000087481"/>
<evidence type="ECO:0000256" key="3">
    <source>
        <dbReference type="SAM" id="Phobius"/>
    </source>
</evidence>
<evidence type="ECO:0000256" key="1">
    <source>
        <dbReference type="ARBA" id="ARBA00023180"/>
    </source>
</evidence>
<evidence type="ECO:0000313" key="5">
    <source>
        <dbReference type="Proteomes" id="UP000028760"/>
    </source>
</evidence>
<dbReference type="EMBL" id="AYCK01007806">
    <property type="status" value="NOT_ANNOTATED_CDS"/>
    <property type="molecule type" value="Genomic_DNA"/>
</dbReference>
<keyword evidence="1" id="KW-0325">Glycoprotein</keyword>
<keyword evidence="5" id="KW-1185">Reference proteome</keyword>
<dbReference type="Ensembl" id="ENSPFOT00000009524.2">
    <property type="protein sequence ID" value="ENSPFOP00000009511.2"/>
    <property type="gene ID" value="ENSPFOG00000009562.2"/>
</dbReference>
<reference evidence="5" key="1">
    <citation type="submission" date="2013-10" db="EMBL/GenBank/DDBJ databases">
        <authorList>
            <person name="Schartl M."/>
            <person name="Warren W."/>
        </authorList>
    </citation>
    <scope>NUCLEOTIDE SEQUENCE [LARGE SCALE GENOMIC DNA]</scope>
    <source>
        <strain evidence="5">female</strain>
    </source>
</reference>
<dbReference type="InterPro" id="IPR011162">
    <property type="entry name" value="MHC_I/II-like_Ag-recog"/>
</dbReference>
<reference evidence="4" key="3">
    <citation type="submission" date="2025-09" db="UniProtKB">
        <authorList>
            <consortium name="Ensembl"/>
        </authorList>
    </citation>
    <scope>IDENTIFICATION</scope>
</reference>
<evidence type="ECO:0000256" key="2">
    <source>
        <dbReference type="SAM" id="Coils"/>
    </source>
</evidence>
<dbReference type="AlphaFoldDB" id="A0A087XUQ8"/>
<feature type="coiled-coil region" evidence="2">
    <location>
        <begin position="136"/>
        <end position="170"/>
    </location>
</feature>
<dbReference type="eggNOG" id="ENOG502SA4B">
    <property type="taxonomic scope" value="Eukaryota"/>
</dbReference>
<keyword evidence="3" id="KW-1133">Transmembrane helix</keyword>
<sequence length="239" mass="26605">LHSLGDFAFTFCFDSMLKFVCVLSDAIIVQIQQSGVVGAQHVAEQVLLNGISLSSPSWEVQSIIKIMSASDLLPDGICNNHTSVLRNHTVLRSRECIIEGSRLHWSDRVFCDGKVFLTLEYNNTWTAHVPKAKAIKNLWNQEVEHLKIERRRLQEGCIQLMKELKLSEEESVHGIALPRFLIPILAVTAFLMLLIVTILISRGPGLNHPGVAGVIGSIIHYPKDITHTADEKECGYSAL</sequence>
<keyword evidence="2" id="KW-0175">Coiled coil</keyword>
<dbReference type="Proteomes" id="UP000028760">
    <property type="component" value="Unassembled WGS sequence"/>
</dbReference>
<dbReference type="SUPFAM" id="SSF54452">
    <property type="entry name" value="MHC antigen-recognition domain"/>
    <property type="match status" value="1"/>
</dbReference>
<keyword evidence="3" id="KW-0812">Transmembrane</keyword>
<feature type="transmembrane region" description="Helical" evidence="3">
    <location>
        <begin position="180"/>
        <end position="200"/>
    </location>
</feature>
<proteinExistence type="predicted"/>
<dbReference type="Gene3D" id="3.30.500.10">
    <property type="entry name" value="MHC class I-like antigen recognition-like"/>
    <property type="match status" value="1"/>
</dbReference>